<dbReference type="Proteomes" id="UP000323994">
    <property type="component" value="Unassembled WGS sequence"/>
</dbReference>
<dbReference type="AlphaFoldDB" id="A0A5M8QX27"/>
<reference evidence="2 3" key="1">
    <citation type="submission" date="2019-05" db="EMBL/GenBank/DDBJ databases">
        <authorList>
            <person name="Qu J.-H."/>
        </authorList>
    </citation>
    <scope>NUCLEOTIDE SEQUENCE [LARGE SCALE GENOMIC DNA]</scope>
    <source>
        <strain evidence="2 3">NS28</strain>
    </source>
</reference>
<feature type="domain" description="MobA/VirD2-like nuclease" evidence="1">
    <location>
        <begin position="17"/>
        <end position="144"/>
    </location>
</feature>
<accession>A0A5M8QX27</accession>
<dbReference type="InterPro" id="IPR005094">
    <property type="entry name" value="Endonuclease_MobA/VirD2"/>
</dbReference>
<evidence type="ECO:0000313" key="2">
    <source>
        <dbReference type="EMBL" id="KAA6440875.1"/>
    </source>
</evidence>
<dbReference type="EMBL" id="VBSN01000026">
    <property type="protein sequence ID" value="KAA6440875.1"/>
    <property type="molecule type" value="Genomic_DNA"/>
</dbReference>
<evidence type="ECO:0000313" key="3">
    <source>
        <dbReference type="Proteomes" id="UP000323994"/>
    </source>
</evidence>
<sequence>MIGKITIGSSFGGVIRYAMQKHEASLLLAEGVRTDQVSSMIDDFNMQRKLNPDLRKATGHISLSWSKKDVARLTPEIMKQRALEYLEKMKITDTQFILVEHRDKNHPHLHIIYNRVSNEGKSISDQFQKSRNIKVCKDITLKYGYYLGKGKEQVNRQQLKGADKIKYELYDAIKAASTSAQNWKDLSVKLERQGIETIFKYKSGTSEIQGVSFKKSDFLFKGSKIDRNLSFGKLDALIGQNQKQLLMQQYQKQSAYQPDFSKERFYPVLFLQNSPSDLIPDDLFKPVQQYGQPITNLSKKKKRKKYLGQSL</sequence>
<protein>
    <submittedName>
        <fullName evidence="2">Relaxase/mobilization nuclease domain-containing protein</fullName>
    </submittedName>
</protein>
<comment type="caution">
    <text evidence="2">The sequence shown here is derived from an EMBL/GenBank/DDBJ whole genome shotgun (WGS) entry which is preliminary data.</text>
</comment>
<proteinExistence type="predicted"/>
<dbReference type="OrthoDB" id="1525197at2"/>
<keyword evidence="3" id="KW-1185">Reference proteome</keyword>
<evidence type="ECO:0000259" key="1">
    <source>
        <dbReference type="Pfam" id="PF03432"/>
    </source>
</evidence>
<dbReference type="Pfam" id="PF03432">
    <property type="entry name" value="Relaxase"/>
    <property type="match status" value="1"/>
</dbReference>
<organism evidence="2 3">
    <name type="scientific">Dyadobacter flavalbus</name>
    <dbReference type="NCBI Taxonomy" id="2579942"/>
    <lineage>
        <taxon>Bacteria</taxon>
        <taxon>Pseudomonadati</taxon>
        <taxon>Bacteroidota</taxon>
        <taxon>Cytophagia</taxon>
        <taxon>Cytophagales</taxon>
        <taxon>Spirosomataceae</taxon>
        <taxon>Dyadobacter</taxon>
    </lineage>
</organism>
<gene>
    <name evidence="2" type="ORF">FEM33_04920</name>
</gene>
<dbReference type="RefSeq" id="WP_139010992.1">
    <property type="nucleotide sequence ID" value="NZ_VBSN01000026.1"/>
</dbReference>
<name>A0A5M8QX27_9BACT</name>